<dbReference type="InterPro" id="IPR004875">
    <property type="entry name" value="DDE_SF_endonuclease_dom"/>
</dbReference>
<dbReference type="PANTHER" id="PTHR19303">
    <property type="entry name" value="TRANSPOSON"/>
    <property type="match status" value="1"/>
</dbReference>
<dbReference type="Pfam" id="PF03184">
    <property type="entry name" value="DDE_1"/>
    <property type="match status" value="1"/>
</dbReference>
<feature type="domain" description="HTH CENPB-type" evidence="4">
    <location>
        <begin position="75"/>
        <end position="155"/>
    </location>
</feature>
<evidence type="ECO:0000313" key="14">
    <source>
        <dbReference type="RefSeq" id="XP_030762205.1"/>
    </source>
</evidence>
<dbReference type="KEGG" id="soy:115884986"/>
<evidence type="ECO:0000256" key="3">
    <source>
        <dbReference type="ARBA" id="ARBA00023242"/>
    </source>
</evidence>
<evidence type="ECO:0000313" key="12">
    <source>
        <dbReference type="RefSeq" id="XP_030760304.1"/>
    </source>
</evidence>
<organism evidence="5 15">
    <name type="scientific">Sitophilus oryzae</name>
    <name type="common">Rice weevil</name>
    <name type="synonym">Curculio oryzae</name>
    <dbReference type="NCBI Taxonomy" id="7048"/>
    <lineage>
        <taxon>Eukaryota</taxon>
        <taxon>Metazoa</taxon>
        <taxon>Ecdysozoa</taxon>
        <taxon>Arthropoda</taxon>
        <taxon>Hexapoda</taxon>
        <taxon>Insecta</taxon>
        <taxon>Pterygota</taxon>
        <taxon>Neoptera</taxon>
        <taxon>Endopterygota</taxon>
        <taxon>Coleoptera</taxon>
        <taxon>Polyphaga</taxon>
        <taxon>Cucujiformia</taxon>
        <taxon>Curculionidae</taxon>
        <taxon>Dryophthorinae</taxon>
        <taxon>Sitophilus</taxon>
    </lineage>
</organism>
<dbReference type="KEGG" id="soy:115888390"/>
<dbReference type="Gene3D" id="1.10.10.60">
    <property type="entry name" value="Homeodomain-like"/>
    <property type="match status" value="2"/>
</dbReference>
<dbReference type="SUPFAM" id="SSF46689">
    <property type="entry name" value="Homeodomain-like"/>
    <property type="match status" value="2"/>
</dbReference>
<dbReference type="KEGG" id="soy:115880518"/>
<dbReference type="RefSeq" id="XP_030749236.1">
    <property type="nucleotide sequence ID" value="XM_030893376.1"/>
</dbReference>
<accession>A0A6J2YL06</accession>
<name>A0A6J2YL06_SITOR</name>
<dbReference type="RefSeq" id="XP_030762205.1">
    <property type="nucleotide sequence ID" value="XM_030906345.1"/>
</dbReference>
<keyword evidence="2" id="KW-0238">DNA-binding</keyword>
<gene>
    <name evidence="15" type="primary">LOC115888390</name>
    <name evidence="6" type="synonym">LOC115875785</name>
    <name evidence="7" type="synonym">LOC115877218</name>
    <name evidence="8" type="synonym">LOC115880518</name>
    <name evidence="9" type="synonym">LOC115882640</name>
    <name evidence="10" type="synonym">LOC115884986</name>
    <name evidence="11" type="synonym">LOC115885475</name>
    <name evidence="12" type="synonym">LOC115885500</name>
    <name evidence="13" type="synonym">LOC115885688</name>
    <name evidence="14" type="synonym">LOC115887021</name>
    <name evidence="16" type="synonym">LOC115889206</name>
</gene>
<evidence type="ECO:0000256" key="1">
    <source>
        <dbReference type="ARBA" id="ARBA00004123"/>
    </source>
</evidence>
<sequence length="562" mass="64273">MASKRSRTDSFALNKKRKTLSLECKLNIIKDYDAKIKICDLAKKYELPESTVRSITKSKEKILEAVKNAQSLNSSIIRKRHGIIAEMETLLKLWCDNQVSVKNCPIDQNTVCFQAKQIFEKLKEEAGEMAKDETFKASNGWFSRFKSRCNWHSIAESGEAASADKEAASLYPEKLKAMINEGGYTSQTIFNVDETGLFWKKMPKRTFIAREEKTFPGFKAAKDRLTVMLGANAAGDFKLKPLLVYRSENPRALKNKSKAGLPVIWKSNRKAWVTASLFEDWFGHHFIPEVERYCQSKQIPFKVMLLIDNAPGHPPATLTSFDPRVKVEFLPPNTTSLLQPMDQGVIKTFKAYYTRRSFAHLHEAMRQNNELSVKEFWKQFNVLEAVRIIGESWNEISQKTLNGVWKKLCPFFFSTMTQAELVSGPDEICNVIKDVVELGRQINLEVDSDDVQELLDSHNEELTIDELITMREQEEEIDNHDSLDPVQLEDQMTVGNLTEALSSIEKGLTILESIDSNEERSFVTKHGIKKLLGCYEEILREKKKSLTRQTTLLQFMKPSTSK</sequence>
<dbReference type="OrthoDB" id="8194752at2759"/>
<evidence type="ECO:0000313" key="6">
    <source>
        <dbReference type="RefSeq" id="XP_030747149.1"/>
    </source>
</evidence>
<evidence type="ECO:0000313" key="15">
    <source>
        <dbReference type="RefSeq" id="XP_030763971.1"/>
    </source>
</evidence>
<dbReference type="InterPro" id="IPR036397">
    <property type="entry name" value="RNaseH_sf"/>
</dbReference>
<dbReference type="RefSeq" id="XP_030760304.1">
    <property type="nucleotide sequence ID" value="XM_030904444.1"/>
</dbReference>
<keyword evidence="3" id="KW-0539">Nucleus</keyword>
<dbReference type="RefSeq" id="XP_030753596.1">
    <property type="nucleotide sequence ID" value="XM_030897736.1"/>
</dbReference>
<dbReference type="PANTHER" id="PTHR19303:SF26">
    <property type="entry name" value="TIGGER TRANSPOSABLE ELEMENT-DERIVED PROTEIN 1"/>
    <property type="match status" value="1"/>
</dbReference>
<evidence type="ECO:0000259" key="4">
    <source>
        <dbReference type="PROSITE" id="PS51253"/>
    </source>
</evidence>
<evidence type="ECO:0000313" key="7">
    <source>
        <dbReference type="RefSeq" id="XP_030749236.1"/>
    </source>
</evidence>
<dbReference type="RefSeq" id="XP_030747149.1">
    <property type="nucleotide sequence ID" value="XM_030891289.1"/>
</dbReference>
<dbReference type="KEGG" id="soy:115887021"/>
<evidence type="ECO:0000313" key="11">
    <source>
        <dbReference type="RefSeq" id="XP_030760279.1"/>
    </source>
</evidence>
<dbReference type="GO" id="GO:0005634">
    <property type="term" value="C:nucleus"/>
    <property type="evidence" value="ECO:0007669"/>
    <property type="project" value="UniProtKB-SubCell"/>
</dbReference>
<dbReference type="Pfam" id="PF03221">
    <property type="entry name" value="HTH_Tnp_Tc5"/>
    <property type="match status" value="1"/>
</dbReference>
<dbReference type="GeneID" id="115888390"/>
<dbReference type="KEGG" id="soy:115885500"/>
<dbReference type="GO" id="GO:0003677">
    <property type="term" value="F:DNA binding"/>
    <property type="evidence" value="ECO:0007669"/>
    <property type="project" value="UniProtKB-KW"/>
</dbReference>
<dbReference type="KEGG" id="soy:115877218"/>
<dbReference type="RefSeq" id="XP_030760532.1">
    <property type="nucleotide sequence ID" value="XM_030904672.1"/>
</dbReference>
<evidence type="ECO:0000256" key="2">
    <source>
        <dbReference type="ARBA" id="ARBA00023125"/>
    </source>
</evidence>
<dbReference type="RefSeq" id="XP_030763971.1">
    <property type="nucleotide sequence ID" value="XM_030908111.1"/>
</dbReference>
<dbReference type="InterPro" id="IPR006600">
    <property type="entry name" value="HTH_CenpB_DNA-bd_dom"/>
</dbReference>
<dbReference type="InterPro" id="IPR009057">
    <property type="entry name" value="Homeodomain-like_sf"/>
</dbReference>
<evidence type="ECO:0000313" key="16">
    <source>
        <dbReference type="RefSeq" id="XP_030765015.1"/>
    </source>
</evidence>
<dbReference type="PROSITE" id="PS51253">
    <property type="entry name" value="HTH_CENPB"/>
    <property type="match status" value="1"/>
</dbReference>
<dbReference type="KEGG" id="soy:115885475"/>
<dbReference type="AlphaFoldDB" id="A0A6J2YL06"/>
<evidence type="ECO:0000313" key="5">
    <source>
        <dbReference type="Proteomes" id="UP000504635"/>
    </source>
</evidence>
<dbReference type="Pfam" id="PF04218">
    <property type="entry name" value="CENP-B_N"/>
    <property type="match status" value="1"/>
</dbReference>
<dbReference type="KEGG" id="soy:115882640"/>
<dbReference type="RefSeq" id="XP_030760279.1">
    <property type="nucleotide sequence ID" value="XM_030904419.1"/>
</dbReference>
<protein>
    <submittedName>
        <fullName evidence="6 7">Tigger transposable element-derived protein 1-like</fullName>
    </submittedName>
</protein>
<dbReference type="InterPro" id="IPR007889">
    <property type="entry name" value="HTH_Psq"/>
</dbReference>
<dbReference type="RefSeq" id="XP_030765015.1">
    <property type="nucleotide sequence ID" value="XM_030909155.1"/>
</dbReference>
<proteinExistence type="predicted"/>
<dbReference type="KEGG" id="soy:115885688"/>
<dbReference type="Proteomes" id="UP000504635">
    <property type="component" value="Unplaced"/>
</dbReference>
<dbReference type="KEGG" id="soy:115889206"/>
<evidence type="ECO:0000313" key="13">
    <source>
        <dbReference type="RefSeq" id="XP_030760532.1"/>
    </source>
</evidence>
<dbReference type="InterPro" id="IPR050863">
    <property type="entry name" value="CenT-Element_Derived"/>
</dbReference>
<keyword evidence="5" id="KW-1185">Reference proteome</keyword>
<dbReference type="SMART" id="SM00674">
    <property type="entry name" value="CENPB"/>
    <property type="match status" value="1"/>
</dbReference>
<reference evidence="6 7" key="1">
    <citation type="submission" date="2025-04" db="UniProtKB">
        <authorList>
            <consortium name="RefSeq"/>
        </authorList>
    </citation>
    <scope>IDENTIFICATION</scope>
    <source>
        <tissue evidence="6 7">Gonads</tissue>
    </source>
</reference>
<dbReference type="KEGG" id="soy:115875785"/>
<evidence type="ECO:0000313" key="8">
    <source>
        <dbReference type="RefSeq" id="XP_030753596.1"/>
    </source>
</evidence>
<dbReference type="RefSeq" id="XP_030756691.1">
    <property type="nucleotide sequence ID" value="XM_030900831.1"/>
</dbReference>
<evidence type="ECO:0000313" key="10">
    <source>
        <dbReference type="RefSeq" id="XP_030759607.1"/>
    </source>
</evidence>
<dbReference type="RefSeq" id="XP_030759607.1">
    <property type="nucleotide sequence ID" value="XM_030903747.1"/>
</dbReference>
<evidence type="ECO:0000313" key="9">
    <source>
        <dbReference type="RefSeq" id="XP_030756691.1"/>
    </source>
</evidence>
<dbReference type="Gene3D" id="3.30.420.10">
    <property type="entry name" value="Ribonuclease H-like superfamily/Ribonuclease H"/>
    <property type="match status" value="1"/>
</dbReference>
<comment type="subcellular location">
    <subcellularLocation>
        <location evidence="1">Nucleus</location>
    </subcellularLocation>
</comment>